<reference evidence="9 10" key="1">
    <citation type="submission" date="2018-06" db="EMBL/GenBank/DDBJ databases">
        <authorList>
            <consortium name="Pathogen Informatics"/>
            <person name="Doyle S."/>
        </authorList>
    </citation>
    <scope>NUCLEOTIDE SEQUENCE [LARGE SCALE GENOMIC DNA]</scope>
    <source>
        <strain evidence="9 10">NCTC12877</strain>
    </source>
</reference>
<feature type="transmembrane region" description="Helical" evidence="7">
    <location>
        <begin position="406"/>
        <end position="424"/>
    </location>
</feature>
<gene>
    <name evidence="9" type="primary">lplT</name>
    <name evidence="9" type="ORF">NCTC12877_01810</name>
</gene>
<dbReference type="RefSeq" id="WP_029103511.1">
    <property type="nucleotide sequence ID" value="NZ_UGQB01000004.1"/>
</dbReference>
<dbReference type="Gene3D" id="1.20.1250.20">
    <property type="entry name" value="MFS general substrate transporter like domains"/>
    <property type="match status" value="2"/>
</dbReference>
<evidence type="ECO:0000256" key="1">
    <source>
        <dbReference type="ARBA" id="ARBA00004651"/>
    </source>
</evidence>
<organism evidence="9 10">
    <name type="scientific">Moraxella caprae</name>
    <dbReference type="NCBI Taxonomy" id="90240"/>
    <lineage>
        <taxon>Bacteria</taxon>
        <taxon>Pseudomonadati</taxon>
        <taxon>Pseudomonadota</taxon>
        <taxon>Gammaproteobacteria</taxon>
        <taxon>Moraxellales</taxon>
        <taxon>Moraxellaceae</taxon>
        <taxon>Moraxella</taxon>
    </lineage>
</organism>
<dbReference type="GO" id="GO:0005886">
    <property type="term" value="C:plasma membrane"/>
    <property type="evidence" value="ECO:0007669"/>
    <property type="project" value="UniProtKB-SubCell"/>
</dbReference>
<keyword evidence="5 7" id="KW-1133">Transmembrane helix</keyword>
<feature type="transmembrane region" description="Helical" evidence="7">
    <location>
        <begin position="145"/>
        <end position="167"/>
    </location>
</feature>
<dbReference type="InterPro" id="IPR020846">
    <property type="entry name" value="MFS_dom"/>
</dbReference>
<evidence type="ECO:0000313" key="9">
    <source>
        <dbReference type="EMBL" id="STZ08804.1"/>
    </source>
</evidence>
<feature type="transmembrane region" description="Helical" evidence="7">
    <location>
        <begin position="173"/>
        <end position="195"/>
    </location>
</feature>
<dbReference type="STRING" id="1122244.GCA_000426885_02112"/>
<dbReference type="AlphaFoldDB" id="A0A378R0S3"/>
<evidence type="ECO:0000259" key="8">
    <source>
        <dbReference type="PROSITE" id="PS50850"/>
    </source>
</evidence>
<protein>
    <submittedName>
        <fullName evidence="9">Lysophospholipid transporter lplT</fullName>
    </submittedName>
</protein>
<dbReference type="OrthoDB" id="9803968at2"/>
<feature type="transmembrane region" description="Helical" evidence="7">
    <location>
        <begin position="262"/>
        <end position="282"/>
    </location>
</feature>
<dbReference type="InterPro" id="IPR011701">
    <property type="entry name" value="MFS"/>
</dbReference>
<dbReference type="CDD" id="cd06173">
    <property type="entry name" value="MFS_MefA_like"/>
    <property type="match status" value="1"/>
</dbReference>
<evidence type="ECO:0000256" key="2">
    <source>
        <dbReference type="ARBA" id="ARBA00022448"/>
    </source>
</evidence>
<keyword evidence="10" id="KW-1185">Reference proteome</keyword>
<name>A0A378R0S3_9GAMM</name>
<comment type="subcellular location">
    <subcellularLocation>
        <location evidence="1">Cell membrane</location>
        <topology evidence="1">Multi-pass membrane protein</topology>
    </subcellularLocation>
</comment>
<dbReference type="PANTHER" id="PTHR43266">
    <property type="entry name" value="MACROLIDE-EFFLUX PROTEIN"/>
    <property type="match status" value="1"/>
</dbReference>
<evidence type="ECO:0000256" key="4">
    <source>
        <dbReference type="ARBA" id="ARBA00022692"/>
    </source>
</evidence>
<evidence type="ECO:0000256" key="3">
    <source>
        <dbReference type="ARBA" id="ARBA00022475"/>
    </source>
</evidence>
<keyword evidence="3" id="KW-1003">Cell membrane</keyword>
<evidence type="ECO:0000256" key="5">
    <source>
        <dbReference type="ARBA" id="ARBA00022989"/>
    </source>
</evidence>
<feature type="transmembrane region" description="Helical" evidence="7">
    <location>
        <begin position="294"/>
        <end position="318"/>
    </location>
</feature>
<dbReference type="Pfam" id="PF07690">
    <property type="entry name" value="MFS_1"/>
    <property type="match status" value="1"/>
</dbReference>
<evidence type="ECO:0000256" key="6">
    <source>
        <dbReference type="ARBA" id="ARBA00023136"/>
    </source>
</evidence>
<dbReference type="SUPFAM" id="SSF103473">
    <property type="entry name" value="MFS general substrate transporter"/>
    <property type="match status" value="1"/>
</dbReference>
<keyword evidence="4 7" id="KW-0812">Transmembrane</keyword>
<accession>A0A378R0S3</accession>
<dbReference type="GO" id="GO:0022857">
    <property type="term" value="F:transmembrane transporter activity"/>
    <property type="evidence" value="ECO:0007669"/>
    <property type="project" value="InterPro"/>
</dbReference>
<dbReference type="Proteomes" id="UP000254065">
    <property type="component" value="Unassembled WGS sequence"/>
</dbReference>
<keyword evidence="6 7" id="KW-0472">Membrane</keyword>
<dbReference type="InterPro" id="IPR036259">
    <property type="entry name" value="MFS_trans_sf"/>
</dbReference>
<evidence type="ECO:0000256" key="7">
    <source>
        <dbReference type="SAM" id="Phobius"/>
    </source>
</evidence>
<sequence length="447" mass="49382">MASQFSLFKTRRFSSMFATQFLGAFNDNVFKQALILVLTYTAAAKMGVAVSLLNNLAALLFILPYFLFSALAGQIADKYEKSQLTQKLKLLEIIIMTLAAVGFVFELYPLLFVALFLMGTHSTFFGPVKYAYLPEVMHKDELVGANGLFQTGTSLAILTGMILAGVLTQLNNSLVWISGITLLIAILGFIASRFIPVVPPHEPNLNVDYNIFRTSFNIIKYLYGLPLLFFIILGNSWFWFYGATFLTQTPEFSKVILHGNESVVILLLTLFSVGTAIGSLLCKTLTKNQISLKLLPIGIIGLSVFAVDLYLSLSGIRINAPAHGTYTISELLNMNGTIRVFADLFLLGLSGGIYIVPLYAFMQAYAPISHRSRIVGANNIFNAIFMVGSAIFSIIILTVLTLSIPQLFLITGVINAVFGIFLYIKLTRYKDSMAMAEDDGLWRSQYE</sequence>
<feature type="transmembrane region" description="Helical" evidence="7">
    <location>
        <begin position="380"/>
        <end position="400"/>
    </location>
</feature>
<feature type="transmembrane region" description="Helical" evidence="7">
    <location>
        <begin position="88"/>
        <end position="105"/>
    </location>
</feature>
<dbReference type="PANTHER" id="PTHR43266:SF2">
    <property type="entry name" value="MAJOR FACILITATOR SUPERFAMILY (MFS) PROFILE DOMAIN-CONTAINING PROTEIN"/>
    <property type="match status" value="1"/>
</dbReference>
<dbReference type="EMBL" id="UGQB01000004">
    <property type="protein sequence ID" value="STZ08804.1"/>
    <property type="molecule type" value="Genomic_DNA"/>
</dbReference>
<keyword evidence="2" id="KW-0813">Transport</keyword>
<dbReference type="PROSITE" id="PS50850">
    <property type="entry name" value="MFS"/>
    <property type="match status" value="1"/>
</dbReference>
<feature type="transmembrane region" description="Helical" evidence="7">
    <location>
        <begin position="221"/>
        <end position="242"/>
    </location>
</feature>
<evidence type="ECO:0000313" key="10">
    <source>
        <dbReference type="Proteomes" id="UP000254065"/>
    </source>
</evidence>
<feature type="transmembrane region" description="Helical" evidence="7">
    <location>
        <begin position="338"/>
        <end position="360"/>
    </location>
</feature>
<proteinExistence type="predicted"/>
<feature type="transmembrane region" description="Helical" evidence="7">
    <location>
        <begin position="56"/>
        <end position="76"/>
    </location>
</feature>
<feature type="domain" description="Major facilitator superfamily (MFS) profile" evidence="8">
    <location>
        <begin position="12"/>
        <end position="430"/>
    </location>
</feature>